<dbReference type="OrthoDB" id="9937028at2"/>
<accession>A0A0L6JSY5</accession>
<comment type="caution">
    <text evidence="1">The sequence shown here is derived from an EMBL/GenBank/DDBJ whole genome shotgun (WGS) entry which is preliminary data.</text>
</comment>
<organism evidence="1 2">
    <name type="scientific">Pseudobacteroides cellulosolvens ATCC 35603 = DSM 2933</name>
    <dbReference type="NCBI Taxonomy" id="398512"/>
    <lineage>
        <taxon>Bacteria</taxon>
        <taxon>Bacillati</taxon>
        <taxon>Bacillota</taxon>
        <taxon>Clostridia</taxon>
        <taxon>Eubacteriales</taxon>
        <taxon>Oscillospiraceae</taxon>
        <taxon>Pseudobacteroides</taxon>
    </lineage>
</organism>
<dbReference type="AlphaFoldDB" id="A0A0L6JSY5"/>
<dbReference type="STRING" id="398512.Bccel_4202"/>
<dbReference type="RefSeq" id="WP_036937505.1">
    <property type="nucleotide sequence ID" value="NZ_JQKC01000005.1"/>
</dbReference>
<evidence type="ECO:0000313" key="2">
    <source>
        <dbReference type="Proteomes" id="UP000036923"/>
    </source>
</evidence>
<keyword evidence="2" id="KW-1185">Reference proteome</keyword>
<dbReference type="Proteomes" id="UP000036923">
    <property type="component" value="Unassembled WGS sequence"/>
</dbReference>
<dbReference type="EMBL" id="LGTC01000001">
    <property type="protein sequence ID" value="KNY28928.1"/>
    <property type="molecule type" value="Genomic_DNA"/>
</dbReference>
<gene>
    <name evidence="1" type="ORF">Bccel_4202</name>
</gene>
<evidence type="ECO:0000313" key="1">
    <source>
        <dbReference type="EMBL" id="KNY28928.1"/>
    </source>
</evidence>
<reference evidence="2" key="1">
    <citation type="submission" date="2015-07" db="EMBL/GenBank/DDBJ databases">
        <title>Near-Complete Genome Sequence of the Cellulolytic Bacterium Bacteroides (Pseudobacteroides) cellulosolvens ATCC 35603.</title>
        <authorList>
            <person name="Dassa B."/>
            <person name="Utturkar S.M."/>
            <person name="Klingeman D.M."/>
            <person name="Hurt R.A."/>
            <person name="Keller M."/>
            <person name="Xu J."/>
            <person name="Reddy Y.H.K."/>
            <person name="Borovok I."/>
            <person name="Grinberg I.R."/>
            <person name="Lamed R."/>
            <person name="Zhivin O."/>
            <person name="Bayer E.A."/>
            <person name="Brown S.D."/>
        </authorList>
    </citation>
    <scope>NUCLEOTIDE SEQUENCE [LARGE SCALE GENOMIC DNA]</scope>
    <source>
        <strain evidence="2">DSM 2933</strain>
    </source>
</reference>
<evidence type="ECO:0008006" key="3">
    <source>
        <dbReference type="Google" id="ProtNLM"/>
    </source>
</evidence>
<protein>
    <recommendedName>
        <fullName evidence="3">Cyclic lactone autoinducer peptide</fullName>
    </recommendedName>
</protein>
<sequence>MRNMKEQIVSMREKIGSKILGEIGNATVKIGEQSRGFCILLFSYEPKVPKELLYEKIED</sequence>
<proteinExistence type="predicted"/>
<name>A0A0L6JSY5_9FIRM</name>